<reference evidence="3 4" key="1">
    <citation type="journal article" date="2024" name="Proc. Natl. Acad. Sci. U.S.A.">
        <title>The genetic regulatory architecture and epigenomic basis for age-related changes in rattlesnake venom.</title>
        <authorList>
            <person name="Hogan M.P."/>
            <person name="Holding M.L."/>
            <person name="Nystrom G.S."/>
            <person name="Colston T.J."/>
            <person name="Bartlett D.A."/>
            <person name="Mason A.J."/>
            <person name="Ellsworth S.A."/>
            <person name="Rautsaw R.M."/>
            <person name="Lawrence K.C."/>
            <person name="Strickland J.L."/>
            <person name="He B."/>
            <person name="Fraser P."/>
            <person name="Margres M.J."/>
            <person name="Gilbert D.M."/>
            <person name="Gibbs H.L."/>
            <person name="Parkinson C.L."/>
            <person name="Rokyta D.R."/>
        </authorList>
    </citation>
    <scope>NUCLEOTIDE SEQUENCE [LARGE SCALE GENOMIC DNA]</scope>
    <source>
        <strain evidence="3">DRR0105</strain>
    </source>
</reference>
<dbReference type="Pfam" id="PF11822">
    <property type="entry name" value="BTB_SANBR"/>
    <property type="match status" value="1"/>
</dbReference>
<name>A0AAW1CFJ6_CROAD</name>
<sequence>MKPARFWRKFDSSALSKEAGTALERGSPCTVMAANQPPPPKPWENRRLSADVGVSQVTRPGQPTLTRIPPPILPRPSQQTGSTGLNTFRPAYGGPYLIWKLLSTYSDDETVSSDWASGEDDHVVGRAEYDFNAISEEEISFRAGEMLKLAPKERQPKIRGWLLASRDEKGGTKRPGSLSKAKEAVRAGGWARAREFTYWFSRNTLLNHTSVPKKMNHGYIENNNVPHDNNQMVLDMILCSLLGVPQPVNWENVARLVPGYSSKECAKRFDELKSNGSSPVDNQFNPLMASGLKPVETLAGYIKSSLLDAQDELQEPSNENDAISLNGKSSIASSRNCSSESEKCPALKGGENADETEGPNMVIHVCDEAKNLKEDFVCPRDLLISEMKYFAEYLSMDAQRWEEVDISVHCDVHIFNWLIRYVKRNTKEYEVDEIPTLEPSNVISILISSEFLKMDSLVEKCINYCHKNMSTIVATPCNMNCINANLLTRITDLFTHNEVEEVKDKRDKFKSKLFCKKIERLFDPKYQNADSKGNAATLYRCYLCKKLLIKDTERKIPCIPGKINVDQYGNILYIHIRDKTWDLHEYLLSLFEELKSWRDVYWRLWGTINWLTCSRCNQTFLCTDFSHCQYHPQPVLYPGVASSLGSTGTGMYPCCNQKALRFDPAPIPKGCKVRDHVIGLPPGGEGGDNVPYQTAKVLNDLIHHRNIIVLPFSKDQNSNSGIGLNDEKGFECDILLEPNSSWGPKAGEINTFLSLKNWTLQLKQQLLLSEDDEYTTGSEVTEDEVGDEEEVSRKTGRKERPKKNIRNPKKQVSSPNIQKKEKTLEKPNSRDTSPFIMSMQQSKWDPSRSLRFNQDAQREEDQRRMIELTGHLIKMRLGDLDRLKSKENKESAAGIYARLEAQIRAAAQVNIRQNIPEKIIRTKARFGQSRPT</sequence>
<dbReference type="PANTHER" id="PTHR20946:SF0">
    <property type="entry name" value="SANT AND BTB DOMAIN REGULATOR OF CLASS SWITCH RECOMBINATION"/>
    <property type="match status" value="1"/>
</dbReference>
<evidence type="ECO:0000259" key="2">
    <source>
        <dbReference type="Pfam" id="PF11822"/>
    </source>
</evidence>
<dbReference type="InterPro" id="IPR011333">
    <property type="entry name" value="SKP1/BTB/POZ_sf"/>
</dbReference>
<organism evidence="3 4">
    <name type="scientific">Crotalus adamanteus</name>
    <name type="common">Eastern diamondback rattlesnake</name>
    <dbReference type="NCBI Taxonomy" id="8729"/>
    <lineage>
        <taxon>Eukaryota</taxon>
        <taxon>Metazoa</taxon>
        <taxon>Chordata</taxon>
        <taxon>Craniata</taxon>
        <taxon>Vertebrata</taxon>
        <taxon>Euteleostomi</taxon>
        <taxon>Lepidosauria</taxon>
        <taxon>Squamata</taxon>
        <taxon>Bifurcata</taxon>
        <taxon>Unidentata</taxon>
        <taxon>Episquamata</taxon>
        <taxon>Toxicofera</taxon>
        <taxon>Serpentes</taxon>
        <taxon>Colubroidea</taxon>
        <taxon>Viperidae</taxon>
        <taxon>Crotalinae</taxon>
        <taxon>Crotalus</taxon>
    </lineage>
</organism>
<dbReference type="EMBL" id="JAOTOJ010000001">
    <property type="protein sequence ID" value="KAK9412212.1"/>
    <property type="molecule type" value="Genomic_DNA"/>
</dbReference>
<dbReference type="InterPro" id="IPR036028">
    <property type="entry name" value="SH3-like_dom_sf"/>
</dbReference>
<evidence type="ECO:0000313" key="3">
    <source>
        <dbReference type="EMBL" id="KAK9412212.1"/>
    </source>
</evidence>
<evidence type="ECO:0000256" key="1">
    <source>
        <dbReference type="SAM" id="MobiDB-lite"/>
    </source>
</evidence>
<evidence type="ECO:0000313" key="4">
    <source>
        <dbReference type="Proteomes" id="UP001474421"/>
    </source>
</evidence>
<dbReference type="InterPro" id="IPR045902">
    <property type="entry name" value="SANBR-like"/>
</dbReference>
<accession>A0AAW1CFJ6</accession>
<dbReference type="Proteomes" id="UP001474421">
    <property type="component" value="Unassembled WGS sequence"/>
</dbReference>
<feature type="compositionally biased region" description="Polar residues" evidence="1">
    <location>
        <begin position="838"/>
        <end position="855"/>
    </location>
</feature>
<keyword evidence="4" id="KW-1185">Reference proteome</keyword>
<gene>
    <name evidence="3" type="ORF">NXF25_003387</name>
</gene>
<dbReference type="InterPro" id="IPR021777">
    <property type="entry name" value="SANBR_BTB"/>
</dbReference>
<feature type="compositionally biased region" description="Basic and acidic residues" evidence="1">
    <location>
        <begin position="818"/>
        <end position="829"/>
    </location>
</feature>
<feature type="compositionally biased region" description="Basic residues" evidence="1">
    <location>
        <begin position="794"/>
        <end position="809"/>
    </location>
</feature>
<dbReference type="AlphaFoldDB" id="A0AAW1CFJ6"/>
<dbReference type="CDD" id="cd11864">
    <property type="entry name" value="SH3_PEX13_eumet"/>
    <property type="match status" value="1"/>
</dbReference>
<dbReference type="SUPFAM" id="SSF50044">
    <property type="entry name" value="SH3-domain"/>
    <property type="match status" value="1"/>
</dbReference>
<feature type="domain" description="SANT and BTB" evidence="2">
    <location>
        <begin position="361"/>
        <end position="462"/>
    </location>
</feature>
<proteinExistence type="predicted"/>
<protein>
    <recommendedName>
        <fullName evidence="2">SANT and BTB domain-containing protein</fullName>
    </recommendedName>
</protein>
<dbReference type="Gene3D" id="3.30.710.10">
    <property type="entry name" value="Potassium Channel Kv1.1, Chain A"/>
    <property type="match status" value="1"/>
</dbReference>
<feature type="region of interest" description="Disordered" evidence="1">
    <location>
        <begin position="17"/>
        <end position="85"/>
    </location>
</feature>
<dbReference type="PANTHER" id="PTHR20946">
    <property type="entry name" value="SANT AND BTB DOMAIN REGULATOR OF CLASS SWITCH RECOMBINATION"/>
    <property type="match status" value="1"/>
</dbReference>
<feature type="region of interest" description="Disordered" evidence="1">
    <location>
        <begin position="773"/>
        <end position="861"/>
    </location>
</feature>
<feature type="compositionally biased region" description="Acidic residues" evidence="1">
    <location>
        <begin position="773"/>
        <end position="790"/>
    </location>
</feature>
<dbReference type="CDD" id="cd14733">
    <property type="entry name" value="BACK"/>
    <property type="match status" value="1"/>
</dbReference>
<comment type="caution">
    <text evidence="3">The sequence shown here is derived from an EMBL/GenBank/DDBJ whole genome shotgun (WGS) entry which is preliminary data.</text>
</comment>
<feature type="region of interest" description="Disordered" evidence="1">
    <location>
        <begin position="330"/>
        <end position="355"/>
    </location>
</feature>
<feature type="compositionally biased region" description="Polar residues" evidence="1">
    <location>
        <begin position="330"/>
        <end position="339"/>
    </location>
</feature>
<dbReference type="Gene3D" id="2.30.30.40">
    <property type="entry name" value="SH3 Domains"/>
    <property type="match status" value="1"/>
</dbReference>